<dbReference type="FunFam" id="3.30.160.60:FF:000706">
    <property type="entry name" value="Zinc finger protein"/>
    <property type="match status" value="1"/>
</dbReference>
<dbReference type="GO" id="GO:0001227">
    <property type="term" value="F:DNA-binding transcription repressor activity, RNA polymerase II-specific"/>
    <property type="evidence" value="ECO:0007669"/>
    <property type="project" value="TreeGrafter"/>
</dbReference>
<dbReference type="FunFam" id="3.30.160.60:FF:000624">
    <property type="entry name" value="zinc finger protein 697"/>
    <property type="match status" value="1"/>
</dbReference>
<dbReference type="PROSITE" id="PS00028">
    <property type="entry name" value="ZINC_FINGER_C2H2_1"/>
    <property type="match status" value="8"/>
</dbReference>
<evidence type="ECO:0000256" key="4">
    <source>
        <dbReference type="ARBA" id="ARBA00022771"/>
    </source>
</evidence>
<evidence type="ECO:0000256" key="9">
    <source>
        <dbReference type="ARBA" id="ARBA00023242"/>
    </source>
</evidence>
<evidence type="ECO:0000313" key="14">
    <source>
        <dbReference type="Proteomes" id="UP000324632"/>
    </source>
</evidence>
<sequence length="489" mass="55226">MSLLECEVVAILETLVKTAVHEMTKVFSRGTSAPTDTAVNEPANVEFTTQLNCVLEEQAREAGVKLCQLFSAILQLELNPGEVPQDSLTSRLKQSEKQQKSTQEDTESQQRNWSADQLMFGEAYYCSFIDAHNCFSVNSFKMCGHAITATEDKYAVVVNWGQEKIIVNDEVEMQTAVPSKKNEQDIDSSAMQEDAEKSNNAKVSKNTKVRVSVRRKGQQFNCKHCKRKFDSYVRLRAHWVVHAATAEKPFCCTQCDKHFPDKRSLDVHRMLHKGPYICDQCDTTFTKFKEFQTHQKIHKADKSFTCKDCGKSFQQAYGLRKHLVVHSAEKQVCGKTLNSISALKSHQHADAVISKYSCNVCGKSFKSAGYLKVHTRIHTGEKPFSCSVCGKAFHQQASLKAHQILHTGERPFGCDVCEKGFCTLGNLRRHQRIHTGEKPFTCEVCGRGFNQSNSLKAHMHIHTGQKPYMCDKCGKSFAYLRNMKSHKCL</sequence>
<keyword evidence="14" id="KW-1185">Reference proteome</keyword>
<feature type="domain" description="C2H2-type" evidence="12">
    <location>
        <begin position="356"/>
        <end position="383"/>
    </location>
</feature>
<evidence type="ECO:0000256" key="3">
    <source>
        <dbReference type="ARBA" id="ARBA00022737"/>
    </source>
</evidence>
<keyword evidence="3" id="KW-0677">Repeat</keyword>
<dbReference type="FunFam" id="3.30.160.60:FF:001155">
    <property type="entry name" value="Zinc finger 30C"/>
    <property type="match status" value="1"/>
</dbReference>
<proteinExistence type="predicted"/>
<comment type="caution">
    <text evidence="13">The sequence shown here is derived from an EMBL/GenBank/DDBJ whole genome shotgun (WGS) entry which is preliminary data.</text>
</comment>
<accession>A0A5A9MYG1</accession>
<keyword evidence="4 10" id="KW-0863">Zinc-finger</keyword>
<dbReference type="PANTHER" id="PTHR24399">
    <property type="entry name" value="ZINC FINGER AND BTB DOMAIN-CONTAINING"/>
    <property type="match status" value="1"/>
</dbReference>
<protein>
    <recommendedName>
        <fullName evidence="12">C2H2-type domain-containing protein</fullName>
    </recommendedName>
</protein>
<evidence type="ECO:0000256" key="7">
    <source>
        <dbReference type="ARBA" id="ARBA00023125"/>
    </source>
</evidence>
<gene>
    <name evidence="13" type="ORF">E1301_Tti007814</name>
</gene>
<organism evidence="13 14">
    <name type="scientific">Triplophysa tibetana</name>
    <dbReference type="NCBI Taxonomy" id="1572043"/>
    <lineage>
        <taxon>Eukaryota</taxon>
        <taxon>Metazoa</taxon>
        <taxon>Chordata</taxon>
        <taxon>Craniata</taxon>
        <taxon>Vertebrata</taxon>
        <taxon>Euteleostomi</taxon>
        <taxon>Actinopterygii</taxon>
        <taxon>Neopterygii</taxon>
        <taxon>Teleostei</taxon>
        <taxon>Ostariophysi</taxon>
        <taxon>Cypriniformes</taxon>
        <taxon>Nemacheilidae</taxon>
        <taxon>Triplophysa</taxon>
    </lineage>
</organism>
<feature type="compositionally biased region" description="Basic and acidic residues" evidence="11">
    <location>
        <begin position="93"/>
        <end position="103"/>
    </location>
</feature>
<dbReference type="FunFam" id="3.30.160.60:FF:000358">
    <property type="entry name" value="zinc finger protein 24"/>
    <property type="match status" value="1"/>
</dbReference>
<evidence type="ECO:0000256" key="5">
    <source>
        <dbReference type="ARBA" id="ARBA00022833"/>
    </source>
</evidence>
<dbReference type="GO" id="GO:0005654">
    <property type="term" value="C:nucleoplasm"/>
    <property type="evidence" value="ECO:0007669"/>
    <property type="project" value="TreeGrafter"/>
</dbReference>
<keyword evidence="9" id="KW-0539">Nucleus</keyword>
<keyword evidence="8" id="KW-0804">Transcription</keyword>
<dbReference type="Gene3D" id="3.30.160.60">
    <property type="entry name" value="Classic Zinc Finger"/>
    <property type="match status" value="7"/>
</dbReference>
<dbReference type="GO" id="GO:0045893">
    <property type="term" value="P:positive regulation of DNA-templated transcription"/>
    <property type="evidence" value="ECO:0007669"/>
    <property type="project" value="UniProtKB-ARBA"/>
</dbReference>
<dbReference type="FunFam" id="3.30.160.60:FF:000625">
    <property type="entry name" value="Zinc finger protein 536"/>
    <property type="match status" value="1"/>
</dbReference>
<keyword evidence="7" id="KW-0238">DNA-binding</keyword>
<dbReference type="InterPro" id="IPR036236">
    <property type="entry name" value="Znf_C2H2_sf"/>
</dbReference>
<dbReference type="AlphaFoldDB" id="A0A5A9MYG1"/>
<dbReference type="GO" id="GO:0008270">
    <property type="term" value="F:zinc ion binding"/>
    <property type="evidence" value="ECO:0007669"/>
    <property type="project" value="UniProtKB-KW"/>
</dbReference>
<feature type="region of interest" description="Disordered" evidence="11">
    <location>
        <begin position="85"/>
        <end position="112"/>
    </location>
</feature>
<reference evidence="13 14" key="1">
    <citation type="journal article" date="2019" name="Mol. Ecol. Resour.">
        <title>Chromosome-level genome assembly of Triplophysa tibetana, a fish adapted to the harsh high-altitude environment of the Tibetan Plateau.</title>
        <authorList>
            <person name="Yang X."/>
            <person name="Liu H."/>
            <person name="Ma Z."/>
            <person name="Zou Y."/>
            <person name="Zou M."/>
            <person name="Mao Y."/>
            <person name="Li X."/>
            <person name="Wang H."/>
            <person name="Chen T."/>
            <person name="Wang W."/>
            <person name="Yang R."/>
        </authorList>
    </citation>
    <scope>NUCLEOTIDE SEQUENCE [LARGE SCALE GENOMIC DNA]</scope>
    <source>
        <strain evidence="13">TTIB1903HZAU</strain>
        <tissue evidence="13">Muscle</tissue>
    </source>
</reference>
<dbReference type="PROSITE" id="PS50157">
    <property type="entry name" value="ZINC_FINGER_C2H2_2"/>
    <property type="match status" value="9"/>
</dbReference>
<dbReference type="SMART" id="SM00355">
    <property type="entry name" value="ZnF_C2H2"/>
    <property type="match status" value="9"/>
</dbReference>
<feature type="domain" description="C2H2-type" evidence="12">
    <location>
        <begin position="468"/>
        <end position="489"/>
    </location>
</feature>
<dbReference type="GO" id="GO:0005694">
    <property type="term" value="C:chromosome"/>
    <property type="evidence" value="ECO:0007669"/>
    <property type="project" value="UniProtKB-ARBA"/>
</dbReference>
<evidence type="ECO:0000256" key="11">
    <source>
        <dbReference type="SAM" id="MobiDB-lite"/>
    </source>
</evidence>
<dbReference type="FunFam" id="3.30.160.60:FF:001732">
    <property type="entry name" value="Zgc:162936"/>
    <property type="match status" value="1"/>
</dbReference>
<evidence type="ECO:0000313" key="13">
    <source>
        <dbReference type="EMBL" id="KAA0701989.1"/>
    </source>
</evidence>
<keyword evidence="2" id="KW-0479">Metal-binding</keyword>
<keyword evidence="5" id="KW-0862">Zinc</keyword>
<comment type="subcellular location">
    <subcellularLocation>
        <location evidence="1">Nucleus</location>
    </subcellularLocation>
</comment>
<feature type="domain" description="C2H2-type" evidence="12">
    <location>
        <begin position="250"/>
        <end position="277"/>
    </location>
</feature>
<evidence type="ECO:0000256" key="2">
    <source>
        <dbReference type="ARBA" id="ARBA00022723"/>
    </source>
</evidence>
<evidence type="ECO:0000256" key="10">
    <source>
        <dbReference type="PROSITE-ProRule" id="PRU00042"/>
    </source>
</evidence>
<dbReference type="InterPro" id="IPR013087">
    <property type="entry name" value="Znf_C2H2_type"/>
</dbReference>
<evidence type="ECO:0000259" key="12">
    <source>
        <dbReference type="PROSITE" id="PS50157"/>
    </source>
</evidence>
<name>A0A5A9MYG1_9TELE</name>
<feature type="domain" description="C2H2-type" evidence="12">
    <location>
        <begin position="440"/>
        <end position="467"/>
    </location>
</feature>
<keyword evidence="6" id="KW-0805">Transcription regulation</keyword>
<dbReference type="SUPFAM" id="SSF57667">
    <property type="entry name" value="beta-beta-alpha zinc fingers"/>
    <property type="match status" value="5"/>
</dbReference>
<evidence type="ECO:0000256" key="8">
    <source>
        <dbReference type="ARBA" id="ARBA00023163"/>
    </source>
</evidence>
<dbReference type="PANTHER" id="PTHR24399:SF70">
    <property type="entry name" value="C2H2-TYPE DOMAIN-CONTAINING PROTEIN"/>
    <property type="match status" value="1"/>
</dbReference>
<dbReference type="EMBL" id="SOYY01000025">
    <property type="protein sequence ID" value="KAA0701989.1"/>
    <property type="molecule type" value="Genomic_DNA"/>
</dbReference>
<feature type="domain" description="C2H2-type" evidence="12">
    <location>
        <begin position="276"/>
        <end position="303"/>
    </location>
</feature>
<dbReference type="Pfam" id="PF00096">
    <property type="entry name" value="zf-C2H2"/>
    <property type="match status" value="7"/>
</dbReference>
<feature type="domain" description="C2H2-type" evidence="12">
    <location>
        <begin position="384"/>
        <end position="411"/>
    </location>
</feature>
<dbReference type="Pfam" id="PF13912">
    <property type="entry name" value="zf-C2H2_6"/>
    <property type="match status" value="1"/>
</dbReference>
<feature type="domain" description="C2H2-type" evidence="12">
    <location>
        <begin position="304"/>
        <end position="331"/>
    </location>
</feature>
<dbReference type="Proteomes" id="UP000324632">
    <property type="component" value="Chromosome 25"/>
</dbReference>
<feature type="domain" description="C2H2-type" evidence="12">
    <location>
        <begin position="220"/>
        <end position="249"/>
    </location>
</feature>
<dbReference type="FunFam" id="3.30.160.60:FF:000646">
    <property type="entry name" value="Myeloid zinc finger 1"/>
    <property type="match status" value="1"/>
</dbReference>
<dbReference type="GO" id="GO:0000978">
    <property type="term" value="F:RNA polymerase II cis-regulatory region sequence-specific DNA binding"/>
    <property type="evidence" value="ECO:0007669"/>
    <property type="project" value="TreeGrafter"/>
</dbReference>
<evidence type="ECO:0000256" key="1">
    <source>
        <dbReference type="ARBA" id="ARBA00004123"/>
    </source>
</evidence>
<feature type="region of interest" description="Disordered" evidence="11">
    <location>
        <begin position="176"/>
        <end position="208"/>
    </location>
</feature>
<evidence type="ECO:0000256" key="6">
    <source>
        <dbReference type="ARBA" id="ARBA00023015"/>
    </source>
</evidence>
<feature type="domain" description="C2H2-type" evidence="12">
    <location>
        <begin position="412"/>
        <end position="439"/>
    </location>
</feature>